<evidence type="ECO:0000256" key="1">
    <source>
        <dbReference type="SAM" id="Phobius"/>
    </source>
</evidence>
<evidence type="ECO:0000313" key="2">
    <source>
        <dbReference type="EMBL" id="AJL34979.1"/>
    </source>
</evidence>
<keyword evidence="1" id="KW-0472">Membrane</keyword>
<keyword evidence="1" id="KW-1133">Transmembrane helix</keyword>
<organism evidence="2">
    <name type="scientific">Burkholderia pseudomallei</name>
    <name type="common">Pseudomonas pseudomallei</name>
    <dbReference type="NCBI Taxonomy" id="28450"/>
    <lineage>
        <taxon>Bacteria</taxon>
        <taxon>Pseudomonadati</taxon>
        <taxon>Pseudomonadota</taxon>
        <taxon>Betaproteobacteria</taxon>
        <taxon>Burkholderiales</taxon>
        <taxon>Burkholderiaceae</taxon>
        <taxon>Burkholderia</taxon>
        <taxon>pseudomallei group</taxon>
    </lineage>
</organism>
<feature type="transmembrane region" description="Helical" evidence="1">
    <location>
        <begin position="53"/>
        <end position="70"/>
    </location>
</feature>
<dbReference type="EMBL" id="KF418775">
    <property type="protein sequence ID" value="AJL34979.1"/>
    <property type="molecule type" value="Genomic_DNA"/>
</dbReference>
<sequence>MNSVSFDLIGAGLPMAIAIAYLPRLFKVLDALTTALLAGSLLISATLSYCDTAAVHVVPGIYLLCFVIWLRRGRGMNRNLPAAAVFCSSFFTIFPADAYRAYTCHAASGLARIGAGSLGDSLLLTPAILAGMHTLVYFFCELDERGRVPIRDYLRRQFSVVT</sequence>
<accession>A0A0C5AYD6</accession>
<keyword evidence="1" id="KW-0812">Transmembrane</keyword>
<name>A0A0C5AYD6_BURPE</name>
<dbReference type="AlphaFoldDB" id="A0A0C5AYD6"/>
<proteinExistence type="predicted"/>
<gene>
    <name evidence="2" type="ORF">pBPS096</name>
</gene>
<dbReference type="RefSeq" id="WP_058035201.1">
    <property type="nucleotide sequence ID" value="NZ_KF418775.1"/>
</dbReference>
<reference evidence="2" key="1">
    <citation type="submission" date="2013-07" db="EMBL/GenBank/DDBJ databases">
        <title>Complete sequence of a native Burkholderia pseudomallei plasmid.</title>
        <authorList>
            <person name="Stone J.K."/>
            <person name="Bollig M.C."/>
            <person name="Gibbons H.S."/>
            <person name="Mayo M."/>
            <person name="Currie B.J."/>
            <person name="Keim P."/>
            <person name="Tuanyok A."/>
        </authorList>
    </citation>
    <scope>NUCLEOTIDE SEQUENCE</scope>
    <source>
        <strain evidence="2">MSHR1950</strain>
        <plasmid evidence="2">pBPSE01</plasmid>
    </source>
</reference>
<protein>
    <submittedName>
        <fullName evidence="2">Uncharacterized protein</fullName>
    </submittedName>
</protein>
<feature type="transmembrane region" description="Helical" evidence="1">
    <location>
        <begin position="29"/>
        <end position="47"/>
    </location>
</feature>
<keyword evidence="2" id="KW-0614">Plasmid</keyword>
<geneLocation type="plasmid" evidence="2">
    <name>pBPSE01</name>
</geneLocation>